<evidence type="ECO:0000313" key="1">
    <source>
        <dbReference type="EMBL" id="ANM46702.1"/>
    </source>
</evidence>
<sequence>MNKAYTWNEKTGLDFCRELPQWNLLTRSNLRFLKGDTSEDPDKFDIGYYHKLNDLSEVYRTSQFPSDWHRPYSLGIRIYNPKNATGMWGWKYWTHWEKLPVKPNLTQGKKMGVSMRLTNFGRKPLDFNLKLFYGNSVVGVGTYTVEPWEYVFVSEIVTLQKTETAENLGLSVELDSTGQEEQIGLFFPKIEMDKVTPYVTTEEEYNYFKSQDMADSKPVYTGYSDSASNDFKDYVWGGQLNDENYELFGGDTKQNAVWCYCRPLNQRVLIGIDSDTYTNASGRTVNFHVLNGSKSVFDMTGNTLYPEQFQDERQAFDGVGNDWATIQEPLYVVDQNTAIDPVAGEMANVVIEGYHYQQASQGYRVDEIPRSAILNVGYSLGSYYVNEDSGKEVEVMRNRVGITPPQVFGEPSYSSMNDWMTTNGLPNGLIMRPWRVRMVDTETNLKAIKGISIGWNVSLFQKYLATDHMSEDWFRGYDNKRTKAIPDRVLFINDKQRRAWLYKYNPTKSAWERSVEYTIPASDAALLKAWTIVPKDGAMNGHIVFTDKTNAEMLQNIRPNWLDYDEFTPKVQYDEVKYNPQMFTNLYNTRYQWWGIKDENPQNQSYGPCVPYEMDFMTGLCKLERIYE</sequence>
<dbReference type="EMBL" id="KX373685">
    <property type="protein sequence ID" value="ANM46702.1"/>
    <property type="molecule type" value="Genomic_DNA"/>
</dbReference>
<dbReference type="GeneID" id="29066245"/>
<evidence type="ECO:0000313" key="2">
    <source>
        <dbReference type="Proteomes" id="UP000214342"/>
    </source>
</evidence>
<reference evidence="1" key="1">
    <citation type="journal article" date="2016" name="J. Gen. Virol.">
        <title>Genetic Determinants of Lactococcal C2likeviruses for Host Infection and Their Role in Phage Evolution.</title>
        <authorList>
            <person name="Romero D.A."/>
            <person name="Millen A.M."/>
            <person name="Tremblay D."/>
            <person name="Labrie S."/>
            <person name="Fengler K.A."/>
            <person name="Roos P."/>
        </authorList>
    </citation>
    <scope>NUCLEOTIDE SEQUENCE [LARGE SCALE GENOMIC DNA]</scope>
    <source>
        <strain evidence="1">D4410</strain>
    </source>
</reference>
<dbReference type="KEGG" id="vg:29066245"/>
<name>A0A192YB06_9CAUD</name>
<accession>A0A192YB06</accession>
<dbReference type="OrthoDB" id="768at10239"/>
<organism evidence="1 2">
    <name type="scientific">Lactococcus phage D4410</name>
    <dbReference type="NCBI Taxonomy" id="1862958"/>
    <lineage>
        <taxon>Viruses</taxon>
        <taxon>Duplodnaviria</taxon>
        <taxon>Heunggongvirae</taxon>
        <taxon>Uroviricota</taxon>
        <taxon>Caudoviricetes</taxon>
        <taxon>Ceduovirus</taxon>
        <taxon>Ceduovirus D4410</taxon>
    </lineage>
</organism>
<keyword evidence="2" id="KW-1185">Reference proteome</keyword>
<proteinExistence type="predicted"/>
<dbReference type="RefSeq" id="YP_009287214.1">
    <property type="nucleotide sequence ID" value="NC_031071.1"/>
</dbReference>
<protein>
    <submittedName>
        <fullName evidence="1">Uncharacterized protein</fullName>
    </submittedName>
</protein>
<dbReference type="Proteomes" id="UP000214342">
    <property type="component" value="Segment"/>
</dbReference>